<feature type="compositionally biased region" description="Basic and acidic residues" evidence="2">
    <location>
        <begin position="934"/>
        <end position="943"/>
    </location>
</feature>
<feature type="compositionally biased region" description="Basic and acidic residues" evidence="2">
    <location>
        <begin position="1301"/>
        <end position="1338"/>
    </location>
</feature>
<organism evidence="4 5">
    <name type="scientific">Besnoitia besnoiti</name>
    <name type="common">Apicomplexan protozoan</name>
    <dbReference type="NCBI Taxonomy" id="94643"/>
    <lineage>
        <taxon>Eukaryota</taxon>
        <taxon>Sar</taxon>
        <taxon>Alveolata</taxon>
        <taxon>Apicomplexa</taxon>
        <taxon>Conoidasida</taxon>
        <taxon>Coccidia</taxon>
        <taxon>Eucoccidiorida</taxon>
        <taxon>Eimeriorina</taxon>
        <taxon>Sarcocystidae</taxon>
        <taxon>Besnoitia</taxon>
    </lineage>
</organism>
<name>A0A2A9M533_BESBE</name>
<keyword evidence="5" id="KW-1185">Reference proteome</keyword>
<feature type="region of interest" description="Disordered" evidence="2">
    <location>
        <begin position="2552"/>
        <end position="2686"/>
    </location>
</feature>
<evidence type="ECO:0000256" key="2">
    <source>
        <dbReference type="SAM" id="MobiDB-lite"/>
    </source>
</evidence>
<feature type="region of interest" description="Disordered" evidence="2">
    <location>
        <begin position="58"/>
        <end position="269"/>
    </location>
</feature>
<feature type="compositionally biased region" description="Basic and acidic residues" evidence="2">
    <location>
        <begin position="1201"/>
        <end position="1235"/>
    </location>
</feature>
<gene>
    <name evidence="4" type="ORF">BESB_078140</name>
</gene>
<feature type="compositionally biased region" description="Acidic residues" evidence="2">
    <location>
        <begin position="2862"/>
        <end position="2875"/>
    </location>
</feature>
<feature type="region of interest" description="Disordered" evidence="2">
    <location>
        <begin position="2724"/>
        <end position="3308"/>
    </location>
</feature>
<feature type="compositionally biased region" description="Low complexity" evidence="2">
    <location>
        <begin position="2915"/>
        <end position="2967"/>
    </location>
</feature>
<evidence type="ECO:0008006" key="6">
    <source>
        <dbReference type="Google" id="ProtNLM"/>
    </source>
</evidence>
<keyword evidence="3" id="KW-0732">Signal</keyword>
<feature type="region of interest" description="Disordered" evidence="2">
    <location>
        <begin position="1933"/>
        <end position="1953"/>
    </location>
</feature>
<dbReference type="VEuPathDB" id="ToxoDB:BESB_078140"/>
<feature type="compositionally biased region" description="Basic and acidic residues" evidence="2">
    <location>
        <begin position="1740"/>
        <end position="1757"/>
    </location>
</feature>
<feature type="compositionally biased region" description="Basic and acidic residues" evidence="2">
    <location>
        <begin position="1121"/>
        <end position="1160"/>
    </location>
</feature>
<evidence type="ECO:0000313" key="4">
    <source>
        <dbReference type="EMBL" id="PFH33598.1"/>
    </source>
</evidence>
<feature type="region of interest" description="Disordered" evidence="2">
    <location>
        <begin position="1685"/>
        <end position="1851"/>
    </location>
</feature>
<feature type="compositionally biased region" description="Basic and acidic residues" evidence="2">
    <location>
        <begin position="2321"/>
        <end position="2334"/>
    </location>
</feature>
<feature type="compositionally biased region" description="Basic and acidic residues" evidence="2">
    <location>
        <begin position="3057"/>
        <end position="3292"/>
    </location>
</feature>
<feature type="compositionally biased region" description="Basic and acidic residues" evidence="2">
    <location>
        <begin position="802"/>
        <end position="838"/>
    </location>
</feature>
<evidence type="ECO:0000256" key="3">
    <source>
        <dbReference type="SAM" id="SignalP"/>
    </source>
</evidence>
<feature type="compositionally biased region" description="Basic and acidic residues" evidence="2">
    <location>
        <begin position="2342"/>
        <end position="2414"/>
    </location>
</feature>
<feature type="region of interest" description="Disordered" evidence="2">
    <location>
        <begin position="586"/>
        <end position="1482"/>
    </location>
</feature>
<proteinExistence type="predicted"/>
<dbReference type="RefSeq" id="XP_029217607.1">
    <property type="nucleotide sequence ID" value="XM_029366176.1"/>
</dbReference>
<feature type="compositionally biased region" description="Basic and acidic residues" evidence="2">
    <location>
        <begin position="1382"/>
        <end position="1419"/>
    </location>
</feature>
<feature type="compositionally biased region" description="Acidic residues" evidence="2">
    <location>
        <begin position="3043"/>
        <end position="3056"/>
    </location>
</feature>
<protein>
    <recommendedName>
        <fullName evidence="6">Transmembrane protein</fullName>
    </recommendedName>
</protein>
<feature type="compositionally biased region" description="Basic and acidic residues" evidence="2">
    <location>
        <begin position="1244"/>
        <end position="1282"/>
    </location>
</feature>
<feature type="compositionally biased region" description="Basic and acidic residues" evidence="2">
    <location>
        <begin position="598"/>
        <end position="607"/>
    </location>
</feature>
<dbReference type="EMBL" id="NWUJ01000008">
    <property type="protein sequence ID" value="PFH33598.1"/>
    <property type="molecule type" value="Genomic_DNA"/>
</dbReference>
<reference evidence="4 5" key="1">
    <citation type="submission" date="2017-09" db="EMBL/GenBank/DDBJ databases">
        <title>Genome sequencing of Besnoitia besnoiti strain Bb-Ger1.</title>
        <authorList>
            <person name="Schares G."/>
            <person name="Venepally P."/>
            <person name="Lorenzi H.A."/>
        </authorList>
    </citation>
    <scope>NUCLEOTIDE SEQUENCE [LARGE SCALE GENOMIC DNA]</scope>
    <source>
        <strain evidence="4 5">Bb-Ger1</strain>
    </source>
</reference>
<feature type="coiled-coil region" evidence="1">
    <location>
        <begin position="3456"/>
        <end position="3483"/>
    </location>
</feature>
<feature type="compositionally biased region" description="Acidic residues" evidence="2">
    <location>
        <begin position="1371"/>
        <end position="1381"/>
    </location>
</feature>
<dbReference type="STRING" id="94643.A0A2A9M533"/>
<feature type="compositionally biased region" description="Basic and acidic residues" evidence="2">
    <location>
        <begin position="773"/>
        <end position="791"/>
    </location>
</feature>
<feature type="compositionally biased region" description="Low complexity" evidence="2">
    <location>
        <begin position="2724"/>
        <end position="2736"/>
    </location>
</feature>
<feature type="compositionally biased region" description="Basic and acidic residues" evidence="2">
    <location>
        <begin position="304"/>
        <end position="329"/>
    </location>
</feature>
<feature type="compositionally biased region" description="Low complexity" evidence="2">
    <location>
        <begin position="1453"/>
        <end position="1466"/>
    </location>
</feature>
<feature type="compositionally biased region" description="Basic and acidic residues" evidence="2">
    <location>
        <begin position="195"/>
        <end position="213"/>
    </location>
</feature>
<feature type="compositionally biased region" description="Low complexity" evidence="2">
    <location>
        <begin position="2668"/>
        <end position="2686"/>
    </location>
</feature>
<dbReference type="KEGG" id="bbes:BESB_078140"/>
<feature type="compositionally biased region" description="Low complexity" evidence="2">
    <location>
        <begin position="1685"/>
        <end position="1723"/>
    </location>
</feature>
<feature type="compositionally biased region" description="Basic and acidic residues" evidence="2">
    <location>
        <begin position="135"/>
        <end position="149"/>
    </location>
</feature>
<feature type="compositionally biased region" description="Basic and acidic residues" evidence="2">
    <location>
        <begin position="641"/>
        <end position="650"/>
    </location>
</feature>
<dbReference type="GeneID" id="40312741"/>
<feature type="compositionally biased region" description="Basic and acidic residues" evidence="2">
    <location>
        <begin position="700"/>
        <end position="726"/>
    </location>
</feature>
<feature type="region of interest" description="Disordered" evidence="2">
    <location>
        <begin position="2697"/>
        <end position="2716"/>
    </location>
</feature>
<dbReference type="PANTHER" id="PTHR48125">
    <property type="entry name" value="LP07818P1"/>
    <property type="match status" value="1"/>
</dbReference>
<sequence length="3538" mass="377696">MITFFPVRASSLFLLAFVLISLLFPLLVVSTQETEVGGVAAPSAVFSFVERSGVLQHPHFGDFPREGDATAAEEREPERARVDAKEPRNPHRGAAAPPQNGSDKRESTTRGDERGKEDIYEAEDSSADGSVTADHGGKEDRSERNEHSLGARRLVGESDEEAGAEKGGDEEAEGRAAPAKRGEGRGTKASTDEESPGRPHTTEGDDEAREGRASRILARAQMNSTRKGRGEQENAVSTGALGASADEEPPARRRRKGESARASAPDAAPEILTAPASFFFPSLASSSPAVDAFSDSSAPLAAHQEGHEGPGWHTDERPAARATGEEADGKRKKKEGRGRPREGEAQSADSGRGDAERRKTEEEMRRIDEERRRIDEEIRADEWRRASWERQRDAAHASLSSLSSAESSGLNASSLSPPSFFSLESAESSSDPSTSLSLPSLLSSVSSPSLSAPSAPSTPVAPSSSLAAPSPSIVYSPSFSSRPSSPPFPPHAPAALETPPLVSPVLPPFFSLDSFLPSPALLASSVHPSLSYSPFPASSAASLSASDSASFSPEVWAAPVSSLLSPVWGGAGEALGSTLVALGNFEDPLQGERQAQGPDREAVRAKPEGATTESEGRPPTPRRLPFRVDDERKRGGGAPRKRTDADRSEAHAAPGADALQESSEAALRLAGPRERREDAVLEPTGLLPPQELKSVRRPKKAEVVRASGREGRDATQKLTRGEDARQGETQTRPTREETDTLFSAEAAEKQGRGDGGREEEKPRPLLESSAQPAERRSDSGENAAYDHHGERLAFLPLNPSDRPQDEKQKRESDGGGSLRDARKTAADSGREGARRDAAELSPYEAEDSGNVSSASGAEPQPEGAPSEAETNTREEIRRREGDETPDSGRGGPGVLSALTRREELSTAVIRAGGGEAELQPEARGAAERNSAGRGDADHLKGGAEEDEEELREDGDAGGRGADIQGEADHEATAETPEGVLPLRARGHGKSPLIPWSGGKAEEEVEGRRREGRQSETEKEKKEEEEKRDDAKKDRSGARRSSDEAPRERKRQAEAADEEARDAEKEGESLTAEAGSRKPEDTTTQTKADRGSGVLPGTDEKKENPTTITWAGGRGVAAQPRAGEEKQEDARMKETKEESREEKREGAKRKKDERAESENETAKSNLEEGESAENDEHTEGEGDENQAKKDSKEGEETQADDEGARNKEENGDREKHKTEEDGAAEKTEEDRKKDEPDQSGSAGERAAKEGEQDTKKTKDEGSAEKEKKDAQDESAADKEDEASLKAGDPQESTKNSDEDEEATKAKDDGGMEKKDKPDKSDGSKTAEEERNANGERSEEKEEDEEETETKEKTPSISEKRKKNRGDGKTAEDEGVSEEDSEANEARDGSVAKNKPKDDEIPREAEKKKTAHARDAAKSAEDDSVSTTGDEARGGADDSQKKDARSSSADRGKRASTSASRSRTPGSAGKKDEPRPGAAYTPDGIKVSPKFAIEAIEDEEDLMVLATMIKENPLLQGDTLLKHVAMTIFAPVDSAMGNPYIDFDKLRRLHWVNSRGVHPSLFACGVFAAVFGVRATSAGALPAALRGTHPACAHMLAAAHKHTLTRGARRALTARWWKPHAATHSVSSCLGFQKSAIPNPEKTEETMVFMHVVAPRIIDPSRISEVPQTFEAKNKQLLTLYRLPKPSTTATSTAVTSTTSRTSSSSRNSTSSSSSPPPGSSASAAARRRSEPPEGAAGDEGEGGKLDGKDGGSGDDRAGARSPSSSSRGRERERHSAAASASAEEEDADKKRSPSASASRPEASVSSGPGSGGNEGGRGRETNSASDGAFNRGRARGRRDAAASGASSRRLAEWDCGDSSCTLAAASPSLASHSQYSSPDSALSSAAFAVPADAPSFDSPFSSSAPASLFPPSSDLEYAPARGFGDATHLGYEAAEPTFWPSSPQPPDAHAPRSSAASFFLPGAAAPLSLLSPRPARSSLSPTAVDSSSTFTSAYSAPSASLHSPFESLHAPAPRVGMLHSPGRDSLGDSFGDPWSLEGWQALSEPHTHFSHPAQRLPQSTAVFSAHVQPPSAAPPAESNRTAVASPAEAPRESAFEDMRVMAHGRIARVVGIVKTKRGFIYKINKFLAPRWSPGPNIVDFIRTRDRFSKSNYFLAATPPELVEELKLAGPVTLFLVPDSGWVFPNGEIVPYCVFRSLALPSNRVYVQEIISWFAVPGIWNKTMIQRADWLPTLGDGPNLAVAHVNGRGDRIRPVRLRAASSPPPADVPKTPDDLERAAALDALRVARAAEEKIQEALHGGGDAGSQGAGEKKAAAAHARRRERGDAPDSRRREGDSEAETAPEDARKTEANAKKAEKDEEEEGNTKEDNRKEDSEKKESEKKGSEKKGSEKKESEKKEGEKKESDREEEREDKNNRASTTTSTRRTTQRSTRAPRSSAFSAFSSSSTSLSSPSSASTSSASTSSPSASSTSSSSLSSSSSTSDSSSSTFSSPLSSSTASLASASTGSAASSPSSTSSPAPSRSLTDFLADSWHTTLATARRLAAQPLLRLFEGRRDEQGELEDAPEGAAGDRGTGSALGGERKERSDTPSSASSRVGAQPRWPFAGGGRKLSSGVIDTANISEGDASEKKHANGESEQAPDEGGARSGRTEAGASDRAKLGRRGFLPVSSSLAPSGSSSSSLASPSSLFSQLSFSTHALAPSSSDPGPRRENASPVAFVSSLLSPASLSPAPSASAATGAEDSGGSRRGLLPAGGDTRNAQESDSKAGAEAAGNAKPRREGDGASRGAVADPPTANSPEADSWAAAANFVEDSNAGDAVATDAQEGMRKRPGRTTGRTRQERERSGNSHASARPRIEPKGDLQGEEEEGNAVDVDAEANSAATEGGDNEPLTRRGKIPAEAATSENPSREKRTGFLPPSASQASAPASSPLAAFTTTRPPSAASSGASSFAASPSSSASAATSAGATCSRRDEERGLCASAAEAGKRDGVLPTQRESPFPEKKPKEEKAEAEAKSDAKTALHGARGTAEAQYGGATSQESSERENEEENRDSGEEEDREKKTEEGAEPEKARPSADAKEERTESARLTEEERSRGEKKEEKKQGQPEREDKAEAEKAETENEKERGDVQAEKTETKEEATAKKRENAKSPVEEESSKQGEDKAAERKPDTEEEERITPRERNEEARKEAMQKGNEAKDAQAKTEGDAEAGEKEKKKAGRETESEEKEQKATAKRSDDTTSDGDRDKEGEKKRSEAKDTKDRGGDAEEKEEKKRDTAEKTKPETAKKEEKDLQDHASVASHAEAKDIPKEGTWVEPEDYYTFIEGREVIEWDIPVFNGVVHVLGESVLRPDIKTLATQLALWQCTHQFCFDCPRLGGFFLHYLDRKGLLTGPTPFDFEVPPSVRPEWVCRGSKGYFPPGWTKASWKAYVDAAASQPPPGSPKAAAAARNVQRLADEGARRAAENKRKIEERYAEIRRQAAEAYARYNPLEAVEEKVYLPGFYKMKKSYYDKHLYCKGDELERTVAEHFTERDLRFVLPWK</sequence>
<feature type="compositionally biased region" description="Gly residues" evidence="2">
    <location>
        <begin position="2297"/>
        <end position="2306"/>
    </location>
</feature>
<dbReference type="Proteomes" id="UP000224006">
    <property type="component" value="Chromosome VII"/>
</dbReference>
<feature type="region of interest" description="Disordered" evidence="2">
    <location>
        <begin position="2066"/>
        <end position="2089"/>
    </location>
</feature>
<feature type="compositionally biased region" description="Low complexity" evidence="2">
    <location>
        <begin position="2415"/>
        <end position="2523"/>
    </location>
</feature>
<feature type="compositionally biased region" description="Basic and acidic residues" evidence="2">
    <location>
        <begin position="1173"/>
        <end position="1194"/>
    </location>
</feature>
<feature type="region of interest" description="Disordered" evidence="2">
    <location>
        <begin position="2296"/>
        <end position="2523"/>
    </location>
</feature>
<feature type="compositionally biased region" description="Basic and acidic residues" evidence="2">
    <location>
        <begin position="870"/>
        <end position="882"/>
    </location>
</feature>
<comment type="caution">
    <text evidence="4">The sequence shown here is derived from an EMBL/GenBank/DDBJ whole genome shotgun (WGS) entry which is preliminary data.</text>
</comment>
<dbReference type="OrthoDB" id="347346at2759"/>
<feature type="chain" id="PRO_5013264718" description="Transmembrane protein" evidence="3">
    <location>
        <begin position="31"/>
        <end position="3538"/>
    </location>
</feature>
<feature type="signal peptide" evidence="3">
    <location>
        <begin position="1"/>
        <end position="30"/>
    </location>
</feature>
<dbReference type="PANTHER" id="PTHR48125:SF10">
    <property type="entry name" value="OS12G0136300 PROTEIN"/>
    <property type="match status" value="1"/>
</dbReference>
<evidence type="ECO:0000256" key="1">
    <source>
        <dbReference type="SAM" id="Coils"/>
    </source>
</evidence>
<feature type="compositionally biased region" description="Basic and acidic residues" evidence="2">
    <location>
        <begin position="2997"/>
        <end position="3018"/>
    </location>
</feature>
<feature type="compositionally biased region" description="Basic and acidic residues" evidence="2">
    <location>
        <begin position="102"/>
        <end position="119"/>
    </location>
</feature>
<dbReference type="InterPro" id="IPR036378">
    <property type="entry name" value="FAS1_dom_sf"/>
</dbReference>
<dbReference type="SUPFAM" id="SSF82153">
    <property type="entry name" value="FAS1 domain"/>
    <property type="match status" value="1"/>
</dbReference>
<feature type="compositionally biased region" description="Basic and acidic residues" evidence="2">
    <location>
        <begin position="746"/>
        <end position="764"/>
    </location>
</feature>
<feature type="compositionally biased region" description="Basic and acidic residues" evidence="2">
    <location>
        <begin position="59"/>
        <end position="89"/>
    </location>
</feature>
<feature type="compositionally biased region" description="Basic and acidic residues" evidence="2">
    <location>
        <begin position="351"/>
        <end position="395"/>
    </location>
</feature>
<feature type="compositionally biased region" description="Basic and acidic residues" evidence="2">
    <location>
        <begin position="1428"/>
        <end position="1451"/>
    </location>
</feature>
<feature type="compositionally biased region" description="Low complexity" evidence="2">
    <location>
        <begin position="1792"/>
        <end position="1806"/>
    </location>
</feature>
<feature type="compositionally biased region" description="Low complexity" evidence="2">
    <location>
        <begin position="396"/>
        <end position="483"/>
    </location>
</feature>
<keyword evidence="1" id="KW-0175">Coiled coil</keyword>
<accession>A0A2A9M533</accession>
<evidence type="ECO:0000313" key="5">
    <source>
        <dbReference type="Proteomes" id="UP000224006"/>
    </source>
</evidence>
<feature type="region of interest" description="Disordered" evidence="2">
    <location>
        <begin position="281"/>
        <end position="497"/>
    </location>
</feature>
<feature type="compositionally biased region" description="Basic and acidic residues" evidence="2">
    <location>
        <begin position="999"/>
        <end position="1053"/>
    </location>
</feature>